<proteinExistence type="predicted"/>
<comment type="caution">
    <text evidence="1">The sequence shown here is derived from an EMBL/GenBank/DDBJ whole genome shotgun (WGS) entry which is preliminary data.</text>
</comment>
<gene>
    <name evidence="1" type="ORF">H4R21_006461</name>
</gene>
<evidence type="ECO:0000313" key="2">
    <source>
        <dbReference type="Proteomes" id="UP001140087"/>
    </source>
</evidence>
<dbReference type="EMBL" id="JANBUN010003461">
    <property type="protein sequence ID" value="KAJ2790691.1"/>
    <property type="molecule type" value="Genomic_DNA"/>
</dbReference>
<name>A0ACC1KJ72_9FUNG</name>
<evidence type="ECO:0000313" key="1">
    <source>
        <dbReference type="EMBL" id="KAJ2790691.1"/>
    </source>
</evidence>
<accession>A0ACC1KJ72</accession>
<dbReference type="Proteomes" id="UP001140087">
    <property type="component" value="Unassembled WGS sequence"/>
</dbReference>
<feature type="non-terminal residue" evidence="1">
    <location>
        <position position="95"/>
    </location>
</feature>
<keyword evidence="2" id="KW-1185">Reference proteome</keyword>
<sequence>MRIRARSDARRQQHQAQQPQQRRGASARAAQQSLAAAYARYQTDEPAIRRTVSEMGQGDADTILQMIRGGISVDVADAAGRSALHAACSCGNDAG</sequence>
<reference evidence="1" key="1">
    <citation type="submission" date="2022-07" db="EMBL/GenBank/DDBJ databases">
        <title>Phylogenomic reconstructions and comparative analyses of Kickxellomycotina fungi.</title>
        <authorList>
            <person name="Reynolds N.K."/>
            <person name="Stajich J.E."/>
            <person name="Barry K."/>
            <person name="Grigoriev I.V."/>
            <person name="Crous P."/>
            <person name="Smith M.E."/>
        </authorList>
    </citation>
    <scope>NUCLEOTIDE SEQUENCE</scope>
    <source>
        <strain evidence="1">BCRC 34780</strain>
    </source>
</reference>
<organism evidence="1 2">
    <name type="scientific">Coemansia helicoidea</name>
    <dbReference type="NCBI Taxonomy" id="1286919"/>
    <lineage>
        <taxon>Eukaryota</taxon>
        <taxon>Fungi</taxon>
        <taxon>Fungi incertae sedis</taxon>
        <taxon>Zoopagomycota</taxon>
        <taxon>Kickxellomycotina</taxon>
        <taxon>Kickxellomycetes</taxon>
        <taxon>Kickxellales</taxon>
        <taxon>Kickxellaceae</taxon>
        <taxon>Coemansia</taxon>
    </lineage>
</organism>
<protein>
    <submittedName>
        <fullName evidence="1">Uncharacterized protein</fullName>
    </submittedName>
</protein>